<protein>
    <submittedName>
        <fullName evidence="5">Transmembrane protein</fullName>
    </submittedName>
</protein>
<reference evidence="5" key="1">
    <citation type="submission" date="2017-02" db="UniProtKB">
        <authorList>
            <consortium name="WormBaseParasite"/>
        </authorList>
    </citation>
    <scope>IDENTIFICATION</scope>
</reference>
<feature type="region of interest" description="Disordered" evidence="1">
    <location>
        <begin position="105"/>
        <end position="125"/>
    </location>
</feature>
<dbReference type="InterPro" id="IPR051697">
    <property type="entry name" value="Patched_domain-protein"/>
</dbReference>
<proteinExistence type="predicted"/>
<reference evidence="3 4" key="2">
    <citation type="submission" date="2018-10" db="EMBL/GenBank/DDBJ databases">
        <authorList>
            <consortium name="Pathogen Informatics"/>
        </authorList>
    </citation>
    <scope>NUCLEOTIDE SEQUENCE [LARGE SCALE GENOMIC DNA]</scope>
</reference>
<dbReference type="AlphaFoldDB" id="A0A0N4VPN1"/>
<evidence type="ECO:0000256" key="1">
    <source>
        <dbReference type="SAM" id="MobiDB-lite"/>
    </source>
</evidence>
<evidence type="ECO:0000313" key="3">
    <source>
        <dbReference type="EMBL" id="VDD97376.1"/>
    </source>
</evidence>
<keyword evidence="2" id="KW-0472">Membrane</keyword>
<dbReference type="OrthoDB" id="6510177at2759"/>
<dbReference type="WBParaSite" id="EVEC_0001296001-mRNA-1">
    <property type="protein sequence ID" value="EVEC_0001296001-mRNA-1"/>
    <property type="gene ID" value="EVEC_0001296001"/>
</dbReference>
<dbReference type="PANTHER" id="PTHR10796">
    <property type="entry name" value="PATCHED-RELATED"/>
    <property type="match status" value="1"/>
</dbReference>
<organism evidence="5">
    <name type="scientific">Enterobius vermicularis</name>
    <name type="common">Human pinworm</name>
    <dbReference type="NCBI Taxonomy" id="51028"/>
    <lineage>
        <taxon>Eukaryota</taxon>
        <taxon>Metazoa</taxon>
        <taxon>Ecdysozoa</taxon>
        <taxon>Nematoda</taxon>
        <taxon>Chromadorea</taxon>
        <taxon>Rhabditida</taxon>
        <taxon>Spirurina</taxon>
        <taxon>Oxyuridomorpha</taxon>
        <taxon>Oxyuroidea</taxon>
        <taxon>Oxyuridae</taxon>
        <taxon>Enterobius</taxon>
    </lineage>
</organism>
<accession>A0A0N4VPN1</accession>
<dbReference type="EMBL" id="UXUI01013520">
    <property type="protein sequence ID" value="VDD97376.1"/>
    <property type="molecule type" value="Genomic_DNA"/>
</dbReference>
<dbReference type="PANTHER" id="PTHR10796:SF95">
    <property type="entry name" value="SSD DOMAIN-CONTAINING PROTEIN"/>
    <property type="match status" value="1"/>
</dbReference>
<dbReference type="GO" id="GO:0006897">
    <property type="term" value="P:endocytosis"/>
    <property type="evidence" value="ECO:0007669"/>
    <property type="project" value="TreeGrafter"/>
</dbReference>
<dbReference type="GO" id="GO:0030659">
    <property type="term" value="C:cytoplasmic vesicle membrane"/>
    <property type="evidence" value="ECO:0007669"/>
    <property type="project" value="TreeGrafter"/>
</dbReference>
<dbReference type="Proteomes" id="UP000274131">
    <property type="component" value="Unassembled WGS sequence"/>
</dbReference>
<evidence type="ECO:0000256" key="2">
    <source>
        <dbReference type="SAM" id="Phobius"/>
    </source>
</evidence>
<feature type="transmembrane region" description="Helical" evidence="2">
    <location>
        <begin position="205"/>
        <end position="225"/>
    </location>
</feature>
<dbReference type="GO" id="GO:0005886">
    <property type="term" value="C:plasma membrane"/>
    <property type="evidence" value="ECO:0007669"/>
    <property type="project" value="TreeGrafter"/>
</dbReference>
<sequence>MAKDGGTMTRLEHLNDTVDILDYVGTNFPVKNLTYYDICENFCLANEAVRQFRNGLLLSATNKVVDNDFLNLSYPIMRFVGHDLDLSPSFFGVKTIDTSTVENRSSISSSKTINNDDSDNDNNSTTVVTPAMSAVSNIEHLKLVVLHFRAPQPTEWNFFDMAEWERSVGNYITKEYRSKYVDPIVFSVVYTQDEVIRTGQSLHPYLVVGFTVMVTFSLLTVYIGAKYNDQVK</sequence>
<keyword evidence="2" id="KW-1133">Transmembrane helix</keyword>
<keyword evidence="2" id="KW-0812">Transmembrane</keyword>
<dbReference type="GO" id="GO:0018996">
    <property type="term" value="P:molting cycle, collagen and cuticulin-based cuticle"/>
    <property type="evidence" value="ECO:0007669"/>
    <property type="project" value="TreeGrafter"/>
</dbReference>
<evidence type="ECO:0000313" key="5">
    <source>
        <dbReference type="WBParaSite" id="EVEC_0001296001-mRNA-1"/>
    </source>
</evidence>
<keyword evidence="4" id="KW-1185">Reference proteome</keyword>
<evidence type="ECO:0000313" key="4">
    <source>
        <dbReference type="Proteomes" id="UP000274131"/>
    </source>
</evidence>
<gene>
    <name evidence="3" type="ORF">EVEC_LOCUS12127</name>
</gene>
<name>A0A0N4VPN1_ENTVE</name>